<proteinExistence type="predicted"/>
<gene>
    <name evidence="2" type="ORF">VSP9026_04691</name>
</gene>
<protein>
    <recommendedName>
        <fullName evidence="4">Chromosome partitioning protein ParA</fullName>
    </recommendedName>
</protein>
<sequence>MNDFEQELAALAEQDGGQKEATLPSLDEQKAIVAKLKELEAKGELTPEVLEEYFGQYAADAGVPIH</sequence>
<dbReference type="Proteomes" id="UP000184774">
    <property type="component" value="Unassembled WGS sequence"/>
</dbReference>
<evidence type="ECO:0000313" key="3">
    <source>
        <dbReference type="Proteomes" id="UP000184774"/>
    </source>
</evidence>
<accession>A0A1N6MBY1</accession>
<evidence type="ECO:0000256" key="1">
    <source>
        <dbReference type="SAM" id="MobiDB-lite"/>
    </source>
</evidence>
<dbReference type="AlphaFoldDB" id="A0A1N6MBY1"/>
<dbReference type="RefSeq" id="WP_074375242.1">
    <property type="nucleotide sequence ID" value="NZ_AP024908.1"/>
</dbReference>
<name>A0A1N6MBY1_9VIBR</name>
<evidence type="ECO:0008006" key="4">
    <source>
        <dbReference type="Google" id="ProtNLM"/>
    </source>
</evidence>
<dbReference type="OrthoDB" id="5918735at2"/>
<evidence type="ECO:0000313" key="2">
    <source>
        <dbReference type="EMBL" id="SIO96866.1"/>
    </source>
</evidence>
<dbReference type="EMBL" id="FSSB01000061">
    <property type="protein sequence ID" value="SIO96866.1"/>
    <property type="molecule type" value="Genomic_DNA"/>
</dbReference>
<feature type="region of interest" description="Disordered" evidence="1">
    <location>
        <begin position="1"/>
        <end position="23"/>
    </location>
</feature>
<reference evidence="2 3" key="1">
    <citation type="submission" date="2016-12" db="EMBL/GenBank/DDBJ databases">
        <authorList>
            <person name="Song W.-J."/>
            <person name="Kurnit D.M."/>
        </authorList>
    </citation>
    <scope>NUCLEOTIDE SEQUENCE [LARGE SCALE GENOMIC DNA]</scope>
    <source>
        <strain evidence="2 3">CECT 9026</strain>
    </source>
</reference>
<organism evidence="2 3">
    <name type="scientific">Vibrio spartinae</name>
    <dbReference type="NCBI Taxonomy" id="1918945"/>
    <lineage>
        <taxon>Bacteria</taxon>
        <taxon>Pseudomonadati</taxon>
        <taxon>Pseudomonadota</taxon>
        <taxon>Gammaproteobacteria</taxon>
        <taxon>Vibrionales</taxon>
        <taxon>Vibrionaceae</taxon>
        <taxon>Vibrio</taxon>
    </lineage>
</organism>